<feature type="binding site" evidence="11">
    <location>
        <position position="83"/>
    </location>
    <ligand>
        <name>S-adenosyl-L-methionine</name>
        <dbReference type="ChEBI" id="CHEBI:59789"/>
    </ligand>
</feature>
<evidence type="ECO:0000256" key="5">
    <source>
        <dbReference type="ARBA" id="ARBA00037569"/>
    </source>
</evidence>
<dbReference type="OrthoDB" id="9790080at2"/>
<evidence type="ECO:0000313" key="14">
    <source>
        <dbReference type="EMBL" id="AIN47559.1"/>
    </source>
</evidence>
<dbReference type="Pfam" id="PF01728">
    <property type="entry name" value="FtsJ"/>
    <property type="match status" value="1"/>
</dbReference>
<evidence type="ECO:0000256" key="9">
    <source>
        <dbReference type="ARBA" id="ARBA00042745"/>
    </source>
</evidence>
<comment type="similarity">
    <text evidence="11">Belongs to the class I-like SAM-binding methyltransferase superfamily. RNA methyltransferase RlmE family.</text>
</comment>
<keyword evidence="11" id="KW-0963">Cytoplasm</keyword>
<evidence type="ECO:0000256" key="12">
    <source>
        <dbReference type="PIRSR" id="PIRSR005461-1"/>
    </source>
</evidence>
<keyword evidence="4 11" id="KW-0949">S-adenosyl-L-methionine</keyword>
<evidence type="ECO:0000256" key="3">
    <source>
        <dbReference type="ARBA" id="ARBA00022679"/>
    </source>
</evidence>
<dbReference type="Gene3D" id="3.40.50.150">
    <property type="entry name" value="Vaccinia Virus protein VP39"/>
    <property type="match status" value="1"/>
</dbReference>
<feature type="binding site" evidence="11">
    <location>
        <position position="99"/>
    </location>
    <ligand>
        <name>S-adenosyl-L-methionine</name>
        <dbReference type="ChEBI" id="CHEBI:59789"/>
    </ligand>
</feature>
<dbReference type="InterPro" id="IPR002877">
    <property type="entry name" value="RNA_MeTrfase_FtsJ_dom"/>
</dbReference>
<dbReference type="InterPro" id="IPR050082">
    <property type="entry name" value="RNA_methyltr_RlmE"/>
</dbReference>
<evidence type="ECO:0000256" key="1">
    <source>
        <dbReference type="ARBA" id="ARBA00022552"/>
    </source>
</evidence>
<comment type="subcellular location">
    <subcellularLocation>
        <location evidence="11">Cytoplasm</location>
    </subcellularLocation>
</comment>
<evidence type="ECO:0000256" key="7">
    <source>
        <dbReference type="ARBA" id="ARBA00041129"/>
    </source>
</evidence>
<dbReference type="Proteomes" id="UP000067325">
    <property type="component" value="Chromosome"/>
</dbReference>
<dbReference type="EMBL" id="CP008985">
    <property type="protein sequence ID" value="AIN47559.1"/>
    <property type="molecule type" value="Genomic_DNA"/>
</dbReference>
<feature type="binding site" evidence="11">
    <location>
        <position position="65"/>
    </location>
    <ligand>
        <name>S-adenosyl-L-methionine</name>
        <dbReference type="ChEBI" id="CHEBI:59789"/>
    </ligand>
</feature>
<dbReference type="RefSeq" id="WP_038499377.1">
    <property type="nucleotide sequence ID" value="NZ_CP008985.1"/>
</dbReference>
<dbReference type="PANTHER" id="PTHR10920">
    <property type="entry name" value="RIBOSOMAL RNA METHYLTRANSFERASE"/>
    <property type="match status" value="1"/>
</dbReference>
<evidence type="ECO:0000256" key="11">
    <source>
        <dbReference type="HAMAP-Rule" id="MF_01547"/>
    </source>
</evidence>
<sequence>MISQKRSASSHCWLQEHFKDKYVIQAQKKGLRSRAWFKLDEIQKKYKLFQPCMTVIDLGAAPGGWSQYAATQIGRKGRVIACDLLSMSPLLGVEFLQGDFCDPEVLRILLKLVGQTKVQVILSDMAPNMSGIPMIDIPKSMSLVEHALKICRDILIPGGSFIVKVFQGDGFDESLRNIRFLFTKVKIIKPDASLSRSSEVYLLAKGRKI</sequence>
<comment type="function">
    <text evidence="5 11">Specifically methylates the uridine in position 2552 of 23S rRNA at the 2'-O position of the ribose in the fully assembled 50S ribosomal subunit.</text>
</comment>
<accession>A0A088MZA9</accession>
<dbReference type="AlphaFoldDB" id="A0A088MZA9"/>
<gene>
    <name evidence="11" type="primary">rlmE</name>
    <name evidence="11" type="synonym">ftsJ</name>
    <name evidence="11" type="synonym">rrmJ</name>
    <name evidence="14" type="ORF">IM45_1397</name>
</gene>
<feature type="binding site" evidence="11">
    <location>
        <position position="124"/>
    </location>
    <ligand>
        <name>S-adenosyl-L-methionine</name>
        <dbReference type="ChEBI" id="CHEBI:59789"/>
    </ligand>
</feature>
<dbReference type="PANTHER" id="PTHR10920:SF18">
    <property type="entry name" value="RRNA METHYLTRANSFERASE 2, MITOCHONDRIAL"/>
    <property type="match status" value="1"/>
</dbReference>
<proteinExistence type="inferred from homology"/>
<dbReference type="GO" id="GO:0005737">
    <property type="term" value="C:cytoplasm"/>
    <property type="evidence" value="ECO:0007669"/>
    <property type="project" value="UniProtKB-SubCell"/>
</dbReference>
<evidence type="ECO:0000256" key="6">
    <source>
        <dbReference type="ARBA" id="ARBA00038861"/>
    </source>
</evidence>
<keyword evidence="2 11" id="KW-0489">Methyltransferase</keyword>
<keyword evidence="14" id="KW-0132">Cell division</keyword>
<protein>
    <recommendedName>
        <fullName evidence="7 11">Ribosomal RNA large subunit methyltransferase E</fullName>
        <ecNumber evidence="6 11">2.1.1.166</ecNumber>
    </recommendedName>
    <alternativeName>
        <fullName evidence="9 11">23S rRNA Um2552 methyltransferase</fullName>
    </alternativeName>
    <alternativeName>
        <fullName evidence="8 11">rRNA (uridine-2'-O-)-methyltransferase</fullName>
    </alternativeName>
</protein>
<feature type="domain" description="Ribosomal RNA methyltransferase FtsJ" evidence="13">
    <location>
        <begin position="32"/>
        <end position="207"/>
    </location>
</feature>
<evidence type="ECO:0000256" key="2">
    <source>
        <dbReference type="ARBA" id="ARBA00022603"/>
    </source>
</evidence>
<dbReference type="eggNOG" id="COG0293">
    <property type="taxonomic scope" value="Bacteria"/>
</dbReference>
<comment type="catalytic activity">
    <reaction evidence="10 11">
        <text>uridine(2552) in 23S rRNA + S-adenosyl-L-methionine = 2'-O-methyluridine(2552) in 23S rRNA + S-adenosyl-L-homocysteine + H(+)</text>
        <dbReference type="Rhea" id="RHEA:42720"/>
        <dbReference type="Rhea" id="RHEA-COMP:10202"/>
        <dbReference type="Rhea" id="RHEA-COMP:10203"/>
        <dbReference type="ChEBI" id="CHEBI:15378"/>
        <dbReference type="ChEBI" id="CHEBI:57856"/>
        <dbReference type="ChEBI" id="CHEBI:59789"/>
        <dbReference type="ChEBI" id="CHEBI:65315"/>
        <dbReference type="ChEBI" id="CHEBI:74478"/>
        <dbReference type="EC" id="2.1.1.166"/>
    </reaction>
</comment>
<keyword evidence="1 11" id="KW-0698">rRNA processing</keyword>
<dbReference type="PIRSF" id="PIRSF005461">
    <property type="entry name" value="23S_rRNA_mtase"/>
    <property type="match status" value="1"/>
</dbReference>
<organism evidence="14 15">
    <name type="scientific">Candidatus Palibaumannia cicadellinicola</name>
    <dbReference type="NCBI Taxonomy" id="186490"/>
    <lineage>
        <taxon>Bacteria</taxon>
        <taxon>Pseudomonadati</taxon>
        <taxon>Pseudomonadota</taxon>
        <taxon>Gammaproteobacteria</taxon>
        <taxon>Candidatus Palibaumannia</taxon>
    </lineage>
</organism>
<dbReference type="NCBIfam" id="NF008390">
    <property type="entry name" value="PRK11188.1"/>
    <property type="match status" value="1"/>
</dbReference>
<dbReference type="SUPFAM" id="SSF53335">
    <property type="entry name" value="S-adenosyl-L-methionine-dependent methyltransferases"/>
    <property type="match status" value="1"/>
</dbReference>
<evidence type="ECO:0000256" key="10">
    <source>
        <dbReference type="ARBA" id="ARBA00048970"/>
    </source>
</evidence>
<evidence type="ECO:0000259" key="13">
    <source>
        <dbReference type="Pfam" id="PF01728"/>
    </source>
</evidence>
<dbReference type="FunFam" id="3.40.50.150:FF:000005">
    <property type="entry name" value="Ribosomal RNA large subunit methyltransferase E"/>
    <property type="match status" value="1"/>
</dbReference>
<dbReference type="GO" id="GO:0008650">
    <property type="term" value="F:rRNA (uridine-2'-O-)-methyltransferase activity"/>
    <property type="evidence" value="ECO:0007669"/>
    <property type="project" value="UniProtKB-UniRule"/>
</dbReference>
<evidence type="ECO:0000256" key="4">
    <source>
        <dbReference type="ARBA" id="ARBA00022691"/>
    </source>
</evidence>
<feature type="active site" description="Proton acceptor" evidence="11 12">
    <location>
        <position position="164"/>
    </location>
</feature>
<reference evidence="14 15" key="1">
    <citation type="journal article" date="2014" name="MBio">
        <title>Differential genome evolution between companion symbionts in an insect-bacterial symbiosis.</title>
        <authorList>
            <person name="Bennett G.M."/>
            <person name="McCutcheon J.P."/>
            <person name="MacDonald B.R."/>
            <person name="Romanovicz D."/>
            <person name="Moran N.A."/>
        </authorList>
    </citation>
    <scope>NUCLEOTIDE SEQUENCE [LARGE SCALE GENOMIC DNA]</scope>
    <source>
        <strain evidence="14 15">BGSS</strain>
    </source>
</reference>
<dbReference type="KEGG" id="bcib:IM45_1397"/>
<dbReference type="InterPro" id="IPR015507">
    <property type="entry name" value="rRNA-MeTfrase_E"/>
</dbReference>
<keyword evidence="14" id="KW-0131">Cell cycle</keyword>
<evidence type="ECO:0000313" key="15">
    <source>
        <dbReference type="Proteomes" id="UP000067325"/>
    </source>
</evidence>
<name>A0A088MZA9_9GAMM</name>
<evidence type="ECO:0000256" key="8">
    <source>
        <dbReference type="ARBA" id="ARBA00041995"/>
    </source>
</evidence>
<keyword evidence="3 11" id="KW-0808">Transferase</keyword>
<dbReference type="GO" id="GO:0051301">
    <property type="term" value="P:cell division"/>
    <property type="evidence" value="ECO:0007669"/>
    <property type="project" value="UniProtKB-KW"/>
</dbReference>
<dbReference type="HAMAP" id="MF_01547">
    <property type="entry name" value="RNA_methyltr_E"/>
    <property type="match status" value="1"/>
</dbReference>
<dbReference type="InterPro" id="IPR029063">
    <property type="entry name" value="SAM-dependent_MTases_sf"/>
</dbReference>
<dbReference type="EC" id="2.1.1.166" evidence="6 11"/>
<feature type="binding site" evidence="11">
    <location>
        <position position="63"/>
    </location>
    <ligand>
        <name>S-adenosyl-L-methionine</name>
        <dbReference type="ChEBI" id="CHEBI:59789"/>
    </ligand>
</feature>